<dbReference type="CDD" id="cd00739">
    <property type="entry name" value="DHPS"/>
    <property type="match status" value="1"/>
</dbReference>
<dbReference type="Pfam" id="PF00809">
    <property type="entry name" value="Pterin_bind"/>
    <property type="match status" value="1"/>
</dbReference>
<accession>A0A4R1K944</accession>
<dbReference type="NCBIfam" id="TIGR01496">
    <property type="entry name" value="DHPS"/>
    <property type="match status" value="1"/>
</dbReference>
<keyword evidence="8 9" id="KW-0289">Folate biosynthesis</keyword>
<keyword evidence="5 9" id="KW-0808">Transferase</keyword>
<dbReference type="InterPro" id="IPR011005">
    <property type="entry name" value="Dihydropteroate_synth-like_sf"/>
</dbReference>
<dbReference type="UniPathway" id="UPA00077">
    <property type="reaction ID" value="UER00156"/>
</dbReference>
<comment type="cofactor">
    <cofactor evidence="2 9">
        <name>Mg(2+)</name>
        <dbReference type="ChEBI" id="CHEBI:18420"/>
    </cofactor>
</comment>
<dbReference type="AlphaFoldDB" id="A0A4R1K944"/>
<evidence type="ECO:0000259" key="10">
    <source>
        <dbReference type="PROSITE" id="PS50972"/>
    </source>
</evidence>
<comment type="pathway">
    <text evidence="3 9">Cofactor biosynthesis; tetrahydrofolate biosynthesis; 7,8-dihydrofolate from 2-amino-4-hydroxy-6-hydroxymethyl-7,8-dihydropteridine diphosphate and 4-aminobenzoate: step 1/2.</text>
</comment>
<dbReference type="GO" id="GO:0046654">
    <property type="term" value="P:tetrahydrofolate biosynthetic process"/>
    <property type="evidence" value="ECO:0007669"/>
    <property type="project" value="UniProtKB-UniPathway"/>
</dbReference>
<dbReference type="PANTHER" id="PTHR20941:SF1">
    <property type="entry name" value="FOLIC ACID SYNTHESIS PROTEIN FOL1"/>
    <property type="match status" value="1"/>
</dbReference>
<dbReference type="Gene3D" id="3.20.20.20">
    <property type="entry name" value="Dihydropteroate synthase-like"/>
    <property type="match status" value="1"/>
</dbReference>
<dbReference type="SUPFAM" id="SSF51717">
    <property type="entry name" value="Dihydropteroate synthetase-like"/>
    <property type="match status" value="1"/>
</dbReference>
<dbReference type="PROSITE" id="PS50972">
    <property type="entry name" value="PTERIN_BINDING"/>
    <property type="match status" value="1"/>
</dbReference>
<dbReference type="GO" id="GO:0046656">
    <property type="term" value="P:folic acid biosynthetic process"/>
    <property type="evidence" value="ECO:0007669"/>
    <property type="project" value="UniProtKB-KW"/>
</dbReference>
<dbReference type="InterPro" id="IPR006390">
    <property type="entry name" value="DHP_synth_dom"/>
</dbReference>
<comment type="similarity">
    <text evidence="9">Belongs to the DHPS family.</text>
</comment>
<evidence type="ECO:0000256" key="3">
    <source>
        <dbReference type="ARBA" id="ARBA00004763"/>
    </source>
</evidence>
<proteinExistence type="inferred from homology"/>
<gene>
    <name evidence="11" type="ORF">C8D98_1744</name>
</gene>
<dbReference type="RefSeq" id="WP_243640945.1">
    <property type="nucleotide sequence ID" value="NZ_SMGG01000004.1"/>
</dbReference>
<evidence type="ECO:0000313" key="11">
    <source>
        <dbReference type="EMBL" id="TCK60865.1"/>
    </source>
</evidence>
<reference evidence="11 12" key="1">
    <citation type="submission" date="2019-03" db="EMBL/GenBank/DDBJ databases">
        <title>Genomic Encyclopedia of Type Strains, Phase IV (KMG-IV): sequencing the most valuable type-strain genomes for metagenomic binning, comparative biology and taxonomic classification.</title>
        <authorList>
            <person name="Goeker M."/>
        </authorList>
    </citation>
    <scope>NUCLEOTIDE SEQUENCE [LARGE SCALE GENOMIC DNA]</scope>
    <source>
        <strain evidence="11 12">DSM 24984</strain>
    </source>
</reference>
<evidence type="ECO:0000256" key="4">
    <source>
        <dbReference type="ARBA" id="ARBA00012458"/>
    </source>
</evidence>
<evidence type="ECO:0000256" key="5">
    <source>
        <dbReference type="ARBA" id="ARBA00022679"/>
    </source>
</evidence>
<evidence type="ECO:0000256" key="9">
    <source>
        <dbReference type="RuleBase" id="RU361205"/>
    </source>
</evidence>
<name>A0A4R1K944_9BACT</name>
<dbReference type="GO" id="GO:0046872">
    <property type="term" value="F:metal ion binding"/>
    <property type="evidence" value="ECO:0007669"/>
    <property type="project" value="UniProtKB-KW"/>
</dbReference>
<evidence type="ECO:0000256" key="8">
    <source>
        <dbReference type="ARBA" id="ARBA00022909"/>
    </source>
</evidence>
<evidence type="ECO:0000256" key="7">
    <source>
        <dbReference type="ARBA" id="ARBA00022842"/>
    </source>
</evidence>
<evidence type="ECO:0000313" key="12">
    <source>
        <dbReference type="Proteomes" id="UP000294614"/>
    </source>
</evidence>
<comment type="function">
    <text evidence="9">Catalyzes the condensation of para-aminobenzoate (pABA) with 6-hydroxymethyl-7,8-dihydropterin diphosphate (DHPt-PP) to form 7,8-dihydropteroate (H2Pte), the immediate precursor of folate derivatives.</text>
</comment>
<dbReference type="GO" id="GO:0005829">
    <property type="term" value="C:cytosol"/>
    <property type="evidence" value="ECO:0007669"/>
    <property type="project" value="TreeGrafter"/>
</dbReference>
<evidence type="ECO:0000256" key="1">
    <source>
        <dbReference type="ARBA" id="ARBA00000012"/>
    </source>
</evidence>
<keyword evidence="6 9" id="KW-0479">Metal-binding</keyword>
<comment type="catalytic activity">
    <reaction evidence="1">
        <text>(7,8-dihydropterin-6-yl)methyl diphosphate + 4-aminobenzoate = 7,8-dihydropteroate + diphosphate</text>
        <dbReference type="Rhea" id="RHEA:19949"/>
        <dbReference type="ChEBI" id="CHEBI:17836"/>
        <dbReference type="ChEBI" id="CHEBI:17839"/>
        <dbReference type="ChEBI" id="CHEBI:33019"/>
        <dbReference type="ChEBI" id="CHEBI:72950"/>
        <dbReference type="EC" id="2.5.1.15"/>
    </reaction>
</comment>
<dbReference type="Proteomes" id="UP000294614">
    <property type="component" value="Unassembled WGS sequence"/>
</dbReference>
<dbReference type="EMBL" id="SMGG01000004">
    <property type="protein sequence ID" value="TCK60865.1"/>
    <property type="molecule type" value="Genomic_DNA"/>
</dbReference>
<comment type="caution">
    <text evidence="11">The sequence shown here is derived from an EMBL/GenBank/DDBJ whole genome shotgun (WGS) entry which is preliminary data.</text>
</comment>
<evidence type="ECO:0000256" key="2">
    <source>
        <dbReference type="ARBA" id="ARBA00001946"/>
    </source>
</evidence>
<dbReference type="InterPro" id="IPR000489">
    <property type="entry name" value="Pterin-binding_dom"/>
</dbReference>
<dbReference type="GO" id="GO:0004156">
    <property type="term" value="F:dihydropteroate synthase activity"/>
    <property type="evidence" value="ECO:0007669"/>
    <property type="project" value="UniProtKB-EC"/>
</dbReference>
<dbReference type="PANTHER" id="PTHR20941">
    <property type="entry name" value="FOLATE SYNTHESIS PROTEINS"/>
    <property type="match status" value="1"/>
</dbReference>
<keyword evidence="12" id="KW-1185">Reference proteome</keyword>
<dbReference type="EC" id="2.5.1.15" evidence="4 9"/>
<feature type="domain" description="Pterin-binding" evidence="10">
    <location>
        <begin position="17"/>
        <end position="268"/>
    </location>
</feature>
<keyword evidence="7 9" id="KW-0460">Magnesium</keyword>
<organism evidence="11 12">
    <name type="scientific">Seleniivibrio woodruffii</name>
    <dbReference type="NCBI Taxonomy" id="1078050"/>
    <lineage>
        <taxon>Bacteria</taxon>
        <taxon>Pseudomonadati</taxon>
        <taxon>Deferribacterota</taxon>
        <taxon>Deferribacteres</taxon>
        <taxon>Deferribacterales</taxon>
        <taxon>Geovibrionaceae</taxon>
        <taxon>Seleniivibrio</taxon>
    </lineage>
</organism>
<evidence type="ECO:0000256" key="6">
    <source>
        <dbReference type="ARBA" id="ARBA00022723"/>
    </source>
</evidence>
<dbReference type="PROSITE" id="PS00792">
    <property type="entry name" value="DHPS_1"/>
    <property type="match status" value="1"/>
</dbReference>
<protein>
    <recommendedName>
        <fullName evidence="4 9">Dihydropteroate synthase</fullName>
        <shortName evidence="9">DHPS</shortName>
        <ecNumber evidence="4 9">2.5.1.15</ecNumber>
    </recommendedName>
    <alternativeName>
        <fullName evidence="9">Dihydropteroate pyrophosphorylase</fullName>
    </alternativeName>
</protein>
<dbReference type="InterPro" id="IPR045031">
    <property type="entry name" value="DHP_synth-like"/>
</dbReference>
<sequence length="282" mass="30080">MSKILTSSRGDLSLEFPLLMGILNVTPDSFSDGGSFNSADGLISRVDEFLFHKVDIADIGGESTRPGSDGVSTEEELKRVVPAVMLSAANGLYVSVDTMKPQVAYESLAAGAAMINDVSGFRDPDMVAVCAEFGCSVCIMHMLGEPRSMQDNPVYGDVVEDVKKYLLDAAERCIRAGIKESSICIDPGFGFGKTLEDNYKLLAGLENIRSAGFPVLAGMSRKSMIGNVVNKPPVKRLAGTLAAHTAAVLNGADIIRAHDIEETSDMLKVLRMLKIAGGKCLR</sequence>